<dbReference type="Pfam" id="PF02225">
    <property type="entry name" value="PA"/>
    <property type="match status" value="1"/>
</dbReference>
<dbReference type="AlphaFoldDB" id="A0A2V5LBR6"/>
<dbReference type="SUPFAM" id="SSF52743">
    <property type="entry name" value="Subtilisin-like"/>
    <property type="match status" value="1"/>
</dbReference>
<feature type="domain" description="PA" evidence="10">
    <location>
        <begin position="475"/>
        <end position="546"/>
    </location>
</feature>
<keyword evidence="3 6" id="KW-0378">Hydrolase</keyword>
<feature type="chain" id="PRO_5015925931" evidence="8">
    <location>
        <begin position="39"/>
        <end position="1062"/>
    </location>
</feature>
<feature type="active site" description="Charge relay system" evidence="5 6">
    <location>
        <position position="626"/>
    </location>
</feature>
<evidence type="ECO:0000259" key="12">
    <source>
        <dbReference type="Pfam" id="PF17766"/>
    </source>
</evidence>
<evidence type="ECO:0000313" key="14">
    <source>
        <dbReference type="Proteomes" id="UP000247832"/>
    </source>
</evidence>
<evidence type="ECO:0000256" key="7">
    <source>
        <dbReference type="SAM" id="MobiDB-lite"/>
    </source>
</evidence>
<keyword evidence="2 6" id="KW-0645">Protease</keyword>
<gene>
    <name evidence="13" type="ORF">CVV68_10790</name>
</gene>
<comment type="caution">
    <text evidence="13">The sequence shown here is derived from an EMBL/GenBank/DDBJ whole genome shotgun (WGS) entry which is preliminary data.</text>
</comment>
<accession>A0A2V5LBR6</accession>
<feature type="compositionally biased region" description="Basic residues" evidence="7">
    <location>
        <begin position="1034"/>
        <end position="1045"/>
    </location>
</feature>
<dbReference type="RefSeq" id="WP_110501020.1">
    <property type="nucleotide sequence ID" value="NZ_QJVD01000010.1"/>
</dbReference>
<comment type="similarity">
    <text evidence="1 6">Belongs to the peptidase S8 family.</text>
</comment>
<dbReference type="PRINTS" id="PR00723">
    <property type="entry name" value="SUBTILISIN"/>
</dbReference>
<keyword evidence="14" id="KW-1185">Reference proteome</keyword>
<dbReference type="InterPro" id="IPR010259">
    <property type="entry name" value="S8pro/Inhibitor_I9"/>
</dbReference>
<dbReference type="Gene3D" id="2.60.120.380">
    <property type="match status" value="1"/>
</dbReference>
<dbReference type="Pfam" id="PF00082">
    <property type="entry name" value="Peptidase_S8"/>
    <property type="match status" value="1"/>
</dbReference>
<feature type="domain" description="Subtilisin-like protease fibronectin type-III" evidence="12">
    <location>
        <begin position="723"/>
        <end position="815"/>
    </location>
</feature>
<reference evidence="13 14" key="1">
    <citation type="submission" date="2018-05" db="EMBL/GenBank/DDBJ databases">
        <title>Genetic diversity of glacier-inhabiting Cryobacterium bacteria in China and description of Cryobacterium mengkeensis sp. nov. and Arthrobacter glacialis sp. nov.</title>
        <authorList>
            <person name="Liu Q."/>
            <person name="Xin Y.-H."/>
        </authorList>
    </citation>
    <scope>NUCLEOTIDE SEQUENCE [LARGE SCALE GENOMIC DNA]</scope>
    <source>
        <strain evidence="13 14">LI2</strain>
    </source>
</reference>
<proteinExistence type="inferred from homology"/>
<dbReference type="OrthoDB" id="614750at2"/>
<feature type="region of interest" description="Disordered" evidence="7">
    <location>
        <begin position="1024"/>
        <end position="1062"/>
    </location>
</feature>
<dbReference type="InterPro" id="IPR000209">
    <property type="entry name" value="Peptidase_S8/S53_dom"/>
</dbReference>
<keyword evidence="4 6" id="KW-0720">Serine protease</keyword>
<dbReference type="Gene3D" id="3.30.70.80">
    <property type="entry name" value="Peptidase S8 propeptide/proteinase inhibitor I9"/>
    <property type="match status" value="1"/>
</dbReference>
<dbReference type="Proteomes" id="UP000247832">
    <property type="component" value="Unassembled WGS sequence"/>
</dbReference>
<dbReference type="SUPFAM" id="SSF54897">
    <property type="entry name" value="Protease propeptides/inhibitors"/>
    <property type="match status" value="1"/>
</dbReference>
<dbReference type="InterPro" id="IPR041469">
    <property type="entry name" value="Subtilisin-like_FN3"/>
</dbReference>
<dbReference type="Pfam" id="PF05922">
    <property type="entry name" value="Inhibitor_I9"/>
    <property type="match status" value="1"/>
</dbReference>
<dbReference type="PROSITE" id="PS00138">
    <property type="entry name" value="SUBTILASE_SER"/>
    <property type="match status" value="1"/>
</dbReference>
<protein>
    <submittedName>
        <fullName evidence="13">Protease</fullName>
    </submittedName>
</protein>
<name>A0A2V5LBR6_9MICC</name>
<evidence type="ECO:0000259" key="10">
    <source>
        <dbReference type="Pfam" id="PF02225"/>
    </source>
</evidence>
<dbReference type="GO" id="GO:0004252">
    <property type="term" value="F:serine-type endopeptidase activity"/>
    <property type="evidence" value="ECO:0007669"/>
    <property type="project" value="UniProtKB-UniRule"/>
</dbReference>
<feature type="active site" description="Charge relay system" evidence="5 6">
    <location>
        <position position="300"/>
    </location>
</feature>
<feature type="signal peptide" evidence="8">
    <location>
        <begin position="1"/>
        <end position="38"/>
    </location>
</feature>
<organism evidence="13 14">
    <name type="scientific">Arthrobacter livingstonensis</name>
    <dbReference type="NCBI Taxonomy" id="670078"/>
    <lineage>
        <taxon>Bacteria</taxon>
        <taxon>Bacillati</taxon>
        <taxon>Actinomycetota</taxon>
        <taxon>Actinomycetes</taxon>
        <taxon>Micrococcales</taxon>
        <taxon>Micrococcaceae</taxon>
        <taxon>Arthrobacter</taxon>
    </lineage>
</organism>
<dbReference type="InterPro" id="IPR015500">
    <property type="entry name" value="Peptidase_S8_subtilisin-rel"/>
</dbReference>
<keyword evidence="8" id="KW-0732">Signal</keyword>
<dbReference type="InterPro" id="IPR023828">
    <property type="entry name" value="Peptidase_S8_Ser-AS"/>
</dbReference>
<dbReference type="InterPro" id="IPR037045">
    <property type="entry name" value="S8pro/Inhibitor_I9_sf"/>
</dbReference>
<evidence type="ECO:0000256" key="3">
    <source>
        <dbReference type="ARBA" id="ARBA00022801"/>
    </source>
</evidence>
<dbReference type="CDD" id="cd02120">
    <property type="entry name" value="PA_subtilisin_like"/>
    <property type="match status" value="1"/>
</dbReference>
<feature type="active site" description="Charge relay system" evidence="5 6">
    <location>
        <position position="199"/>
    </location>
</feature>
<dbReference type="Pfam" id="PF17766">
    <property type="entry name" value="fn3_6"/>
    <property type="match status" value="1"/>
</dbReference>
<dbReference type="InterPro" id="IPR003137">
    <property type="entry name" value="PA_domain"/>
</dbReference>
<evidence type="ECO:0000256" key="1">
    <source>
        <dbReference type="ARBA" id="ARBA00011073"/>
    </source>
</evidence>
<evidence type="ECO:0000256" key="5">
    <source>
        <dbReference type="PIRSR" id="PIRSR615500-1"/>
    </source>
</evidence>
<dbReference type="GO" id="GO:0006508">
    <property type="term" value="P:proteolysis"/>
    <property type="evidence" value="ECO:0007669"/>
    <property type="project" value="UniProtKB-KW"/>
</dbReference>
<dbReference type="InterPro" id="IPR036852">
    <property type="entry name" value="Peptidase_S8/S53_dom_sf"/>
</dbReference>
<evidence type="ECO:0000259" key="9">
    <source>
        <dbReference type="Pfam" id="PF00082"/>
    </source>
</evidence>
<dbReference type="EMBL" id="QJVD01000010">
    <property type="protein sequence ID" value="PYI67223.1"/>
    <property type="molecule type" value="Genomic_DNA"/>
</dbReference>
<feature type="domain" description="Inhibitor I9" evidence="11">
    <location>
        <begin position="62"/>
        <end position="158"/>
    </location>
</feature>
<dbReference type="PANTHER" id="PTHR10795">
    <property type="entry name" value="PROPROTEIN CONVERTASE SUBTILISIN/KEXIN"/>
    <property type="match status" value="1"/>
</dbReference>
<evidence type="ECO:0000313" key="13">
    <source>
        <dbReference type="EMBL" id="PYI67223.1"/>
    </source>
</evidence>
<evidence type="ECO:0000256" key="6">
    <source>
        <dbReference type="PROSITE-ProRule" id="PRU01240"/>
    </source>
</evidence>
<dbReference type="Gene3D" id="3.40.50.200">
    <property type="entry name" value="Peptidase S8/S53 domain"/>
    <property type="match status" value="1"/>
</dbReference>
<dbReference type="InterPro" id="IPR045051">
    <property type="entry name" value="SBT"/>
</dbReference>
<evidence type="ECO:0000256" key="4">
    <source>
        <dbReference type="ARBA" id="ARBA00022825"/>
    </source>
</evidence>
<dbReference type="Gene3D" id="2.60.40.2310">
    <property type="match status" value="1"/>
</dbReference>
<evidence type="ECO:0000259" key="11">
    <source>
        <dbReference type="Pfam" id="PF05922"/>
    </source>
</evidence>
<sequence length="1062" mass="107809">MKHLGRALLNSPGFRRAAAISAGLPLLLSTVGALPATASPLPSNASTVQAKNIDPLSYQAGRYIVVLAEKPAATYNGGTAGLTATKPSVGRKLDAKRPEVKKYQAHLESRQAAVAKTENVTIKRKYTAAINGFSANLSADQALQLAKDPDVLMVAPDTENAPDYSTTDYLGLSGSKGSWKTAFGGVKNAGKGVVVGVVDSGYTPSNPFFAGTNVKPLKGEPQVGVPYRTGDGQIAMLKADGDTFTSECQKGVGTGAAFDGTACNSKVLGAHYFADDFLDSVAPEHRAPQELLSPVDVGSHGTHTASTAAGNANIHTNIGAKDMGITSGIAPAAKLSIYKICWEDDDPNTGGCYTSAAVAAINQAILDGVDVLNYSISGSTSTTTDPVALAFLSAASAGVFVAVSAGNSGPTPSTVNHGAPWLTTVAATTFSSELQGTAEFADGSKFRGASMMDHEVPASHVALAADAAAAGAATPELCGPDSLDATKATGKIVVCDRGVFDRVAKSAEVKRAGGIGMILVNVVTGSEDLDLHSVPTVHVNPPDSQQIKDKVKANPDILVALVNKDTTGLPVEPQPQIAGFSSRGPLTATDSDLLKPDVAAPGVNVLAGVSPIGSDGAQFGMMSGTSMASPHVAGFGALILSQHPTWSPATIKSAMMTTATDVVNADGTKNTDVFATGAGQVAVAKVLDPGLVYDANADDYLKFIQGTGLDLGIPGLGSTKARDMNLASFAVGSLAGKVTVTRTVTALSPGMYRATANVPGVDVKVTPSVLNFSRAGEQRTFKVTFENAKAPLGEFATGSLVWQGAGKNVASPIAVRPLPALVARDTAFSSKGGSGTGAIPVVSGSNAPIKVALDGLSKADSSAVSLVPGPLAVATDKSNFVKAVTVPAGSKLAKFSVISSDPTADFDMIVFNPDGSYSDVRTGSSSETLSLSNPAPGTYTLLANLYSSTGGAAIKATVDAAVLGASTGNATVTPNPLKLANGKAGSVALKWTGLETGSYIGRVSFGGTDTETFVSVIVTPAGTAVVPDNGHGNNKVKPKKDKPKKSQQLVLPEAPAHSKLGI</sequence>
<feature type="domain" description="Peptidase S8/S53" evidence="9">
    <location>
        <begin position="190"/>
        <end position="668"/>
    </location>
</feature>
<dbReference type="PROSITE" id="PS51892">
    <property type="entry name" value="SUBTILASE"/>
    <property type="match status" value="1"/>
</dbReference>
<evidence type="ECO:0000256" key="8">
    <source>
        <dbReference type="SAM" id="SignalP"/>
    </source>
</evidence>
<dbReference type="Gene3D" id="3.50.30.30">
    <property type="match status" value="1"/>
</dbReference>
<evidence type="ECO:0000256" key="2">
    <source>
        <dbReference type="ARBA" id="ARBA00022670"/>
    </source>
</evidence>